<feature type="domain" description="EGF-like" evidence="18">
    <location>
        <begin position="577"/>
        <end position="613"/>
    </location>
</feature>
<feature type="disulfide bond" evidence="15">
    <location>
        <begin position="201"/>
        <end position="210"/>
    </location>
</feature>
<dbReference type="SMART" id="SM00181">
    <property type="entry name" value="EGF"/>
    <property type="match status" value="9"/>
</dbReference>
<feature type="domain" description="EGF-like" evidence="18">
    <location>
        <begin position="296"/>
        <end position="333"/>
    </location>
</feature>
<comment type="caution">
    <text evidence="14">Lacks conserved residue(s) required for the propagation of feature annotation.</text>
</comment>
<dbReference type="FunFam" id="2.10.25.10:FF:000004">
    <property type="entry name" value="Neurogenic locus notch 1"/>
    <property type="match status" value="1"/>
</dbReference>
<keyword evidence="13" id="KW-0325">Glycoprotein</keyword>
<sequence>MFLFPSNFNNQHIPTVDSTAKVLLDIRTYSNPGNLKLDGQCCDGEMSGNVCADECEYSITACLGQSESSPCSLARISRDYIESPDGTYSPISFDLQTWPGSVLVSLYVDDMDTSERQPIDTSQFWFYSSTPLRNQVIINRGNYSLFNITGNRLVQPTIMTVALVARCDQYFYSDRCDVNCVPSNDCGGHYTCNRSTGDKICISGWDGPNCSLSVGGNHGCSSEDRCSGNGQCVSSGNGTGQVYCCCRSGFRGDRCHEDVDECSSHPCQNGGSCVQEAAPNFRCDCRLGWTGNRCQTAQTCSDAPCQNGGECRELRQTFYCLCDSTGFTGDFCEIPPTTTSPTTTSELTTTTTTSSTTKLTTTATTASEVSPPAPRRCHGNYYGPTCTTYCKATDDCSGHFTCDTIYRSAKQPDLQCQCQNGGYCFRDGCCCPVGVTGALCNLEAVFCPSSPCMNGGTCFEDVTGARCQCREMFTGEYCETMLYPNRNCPANFYGAVCDVYCLPQYGCGSETGQFYCDEKTGQKVCMFGWMGALCDQPDPSTKHKEPCPNSVCRNSATCLNGTCCCLPGYTGSLCHIEILECESNPCLNGGVCSDEINAYTCDCRPGFSGLNCEEVVVDNSSEVSTTAIPDPSRDPCSSAPCQNGGMCLQNGTSEFMCLCSGRYYGKICENYVSQFPSNFNCALGFYGGNCSVICLEDDSCGGHFFCDPNTGAKICRSGWSGDFCNQRAVAHSLDPQCPIVGAGCLNGGSCFNQRCCCRAPYTGLLCQVEELPCNSSPCGEHGVCADLTSGYVCHCAAGYTGKHCEVSVPDSRLPFSVDVSSTTAYSFPHLSPSSSSLSEEEIPSSLAPYTVMNTMPYTLSVDTAAPGVAYSLYAPASDSSEVHTITYSDTTVRGDTSRLHGLVSSSASDLGTMTDSYTAVSEVFITGPITPADYPRLVQLVTDSLARSSQPEVSCCHSVVVDDNDMYFDQDGTPLVRLDYTFSDSMIEQIDSHLNSTPEFSANRNHVYRGPITEPDVVFDLDVIGDLPERTLPQIADILTRVWTRKYQNCACKYSVNVLYGQQYIGNYGTRLTKIFYTLSRDGVTQTVDARDRLTVQDLQEEFSPSFYRPYRHTDLAITLTSQVGIETKQELTRSWQAFLQETGQCDSAHCNVTIRAVRPEIYYTNTSNEISSFAYFVLLNGHLVKPLSVSGQSLAQIHRHLALCDCQHHPVMSLYLHGYTRYSKIMSVISGILGSGIMFTLFDILVPCVLYPGSLCFISWFLVFYILVPASPVTIVDYYVTIDQADSSLTSAEEPPIQTVQQLFYDKTSLSVCVSIRRALEDSWTETNKKLGHITVINIDTNLDPEGGFEDSITDMDLLQPDDEVLETHFRNHDLDIHMSGGDGHSNEGTVDSGTPFPWYIPVGVILSLLLIVVIVCIFCCICWESRKRDSKEIDNNPEDFREDNFDKEHFTMEPVAFENEAFHAIDNPNISQVDQRGKTDL</sequence>
<dbReference type="InterPro" id="IPR000742">
    <property type="entry name" value="EGF"/>
</dbReference>
<dbReference type="PROSITE" id="PS01186">
    <property type="entry name" value="EGF_2"/>
    <property type="match status" value="5"/>
</dbReference>
<dbReference type="PROSITE" id="PS00010">
    <property type="entry name" value="ASX_HYDROXYL"/>
    <property type="match status" value="2"/>
</dbReference>
<keyword evidence="7 16" id="KW-0677">Repeat</keyword>
<dbReference type="PANTHER" id="PTHR24049">
    <property type="entry name" value="CRUMBS FAMILY MEMBER"/>
    <property type="match status" value="1"/>
</dbReference>
<keyword evidence="4 14" id="KW-0245">EGF-like domain</keyword>
<evidence type="ECO:0000256" key="17">
    <source>
        <dbReference type="SAM" id="Phobius"/>
    </source>
</evidence>
<dbReference type="PRINTS" id="PR00010">
    <property type="entry name" value="EGFBLOOD"/>
</dbReference>
<organism evidence="20 21">
    <name type="scientific">Candidula unifasciata</name>
    <dbReference type="NCBI Taxonomy" id="100452"/>
    <lineage>
        <taxon>Eukaryota</taxon>
        <taxon>Metazoa</taxon>
        <taxon>Spiralia</taxon>
        <taxon>Lophotrochozoa</taxon>
        <taxon>Mollusca</taxon>
        <taxon>Gastropoda</taxon>
        <taxon>Heterobranchia</taxon>
        <taxon>Euthyneura</taxon>
        <taxon>Panpulmonata</taxon>
        <taxon>Eupulmonata</taxon>
        <taxon>Stylommatophora</taxon>
        <taxon>Helicina</taxon>
        <taxon>Helicoidea</taxon>
        <taxon>Geomitridae</taxon>
        <taxon>Candidula</taxon>
    </lineage>
</organism>
<accession>A0A8S3ZYQ0</accession>
<dbReference type="Proteomes" id="UP000678393">
    <property type="component" value="Unassembled WGS sequence"/>
</dbReference>
<dbReference type="Pfam" id="PF00008">
    <property type="entry name" value="EGF"/>
    <property type="match status" value="4"/>
</dbReference>
<dbReference type="Pfam" id="PF12661">
    <property type="entry name" value="hEGF"/>
    <property type="match status" value="1"/>
</dbReference>
<feature type="domain" description="EGF-like" evidence="18">
    <location>
        <begin position="769"/>
        <end position="805"/>
    </location>
</feature>
<dbReference type="GO" id="GO:0005509">
    <property type="term" value="F:calcium ion binding"/>
    <property type="evidence" value="ECO:0007669"/>
    <property type="project" value="InterPro"/>
</dbReference>
<dbReference type="GO" id="GO:0030154">
    <property type="term" value="P:cell differentiation"/>
    <property type="evidence" value="ECO:0007669"/>
    <property type="project" value="UniProtKB-KW"/>
</dbReference>
<evidence type="ECO:0000256" key="6">
    <source>
        <dbReference type="ARBA" id="ARBA00022729"/>
    </source>
</evidence>
<keyword evidence="12 14" id="KW-1015">Disulfide bond</keyword>
<feature type="domain" description="EGF-like" evidence="18">
    <location>
        <begin position="216"/>
        <end position="256"/>
    </location>
</feature>
<evidence type="ECO:0000259" key="19">
    <source>
        <dbReference type="PROSITE" id="PS51051"/>
    </source>
</evidence>
<feature type="disulfide bond" evidence="14">
    <location>
        <begin position="469"/>
        <end position="478"/>
    </location>
</feature>
<dbReference type="GO" id="GO:0007157">
    <property type="term" value="P:heterophilic cell-cell adhesion via plasma membrane cell adhesion molecules"/>
    <property type="evidence" value="ECO:0007669"/>
    <property type="project" value="TreeGrafter"/>
</dbReference>
<feature type="disulfide bond" evidence="14">
    <location>
        <begin position="603"/>
        <end position="612"/>
    </location>
</feature>
<dbReference type="CDD" id="cd00054">
    <property type="entry name" value="EGF_CA"/>
    <property type="match status" value="5"/>
</dbReference>
<comment type="subcellular location">
    <subcellularLocation>
        <location evidence="1">Cell membrane</location>
        <topology evidence="1">Single-pass type I membrane protein</topology>
    </subcellularLocation>
    <subcellularLocation>
        <location evidence="16">Membrane</location>
        <topology evidence="16">Single-pass type I membrane protein</topology>
    </subcellularLocation>
</comment>
<name>A0A8S3ZYQ0_9EUPU</name>
<proteinExistence type="predicted"/>
<dbReference type="PANTHER" id="PTHR24049:SF22">
    <property type="entry name" value="DROSOPHILA CRUMBS HOMOLOG"/>
    <property type="match status" value="1"/>
</dbReference>
<evidence type="ECO:0000256" key="7">
    <source>
        <dbReference type="ARBA" id="ARBA00022737"/>
    </source>
</evidence>
<keyword evidence="9" id="KW-0106">Calcium</keyword>
<evidence type="ECO:0000256" key="1">
    <source>
        <dbReference type="ARBA" id="ARBA00004251"/>
    </source>
</evidence>
<feature type="domain" description="DSL" evidence="19">
    <location>
        <begin position="165"/>
        <end position="210"/>
    </location>
</feature>
<dbReference type="SMART" id="SM00179">
    <property type="entry name" value="EGF_CA"/>
    <property type="match status" value="6"/>
</dbReference>
<dbReference type="SUPFAM" id="SSF57196">
    <property type="entry name" value="EGF/Laminin"/>
    <property type="match status" value="6"/>
</dbReference>
<evidence type="ECO:0000313" key="20">
    <source>
        <dbReference type="EMBL" id="CAG5134783.1"/>
    </source>
</evidence>
<keyword evidence="2 16" id="KW-0217">Developmental protein</keyword>
<feature type="disulfide bond" evidence="14">
    <location>
        <begin position="659"/>
        <end position="668"/>
    </location>
</feature>
<gene>
    <name evidence="20" type="ORF">CUNI_LOCUS20341</name>
</gene>
<evidence type="ECO:0000256" key="16">
    <source>
        <dbReference type="RuleBase" id="RU280815"/>
    </source>
</evidence>
<feature type="domain" description="EGF-like" evidence="18">
    <location>
        <begin position="443"/>
        <end position="479"/>
    </location>
</feature>
<feature type="domain" description="EGF-like" evidence="18">
    <location>
        <begin position="632"/>
        <end position="669"/>
    </location>
</feature>
<reference evidence="20" key="1">
    <citation type="submission" date="2021-04" db="EMBL/GenBank/DDBJ databases">
        <authorList>
            <consortium name="Molecular Ecology Group"/>
        </authorList>
    </citation>
    <scope>NUCLEOTIDE SEQUENCE</scope>
</reference>
<dbReference type="Pfam" id="PF01414">
    <property type="entry name" value="DSL"/>
    <property type="match status" value="3"/>
</dbReference>
<dbReference type="GO" id="GO:0032991">
    <property type="term" value="C:protein-containing complex"/>
    <property type="evidence" value="ECO:0007669"/>
    <property type="project" value="TreeGrafter"/>
</dbReference>
<evidence type="ECO:0000313" key="21">
    <source>
        <dbReference type="Proteomes" id="UP000678393"/>
    </source>
</evidence>
<evidence type="ECO:0000256" key="11">
    <source>
        <dbReference type="ARBA" id="ARBA00023136"/>
    </source>
</evidence>
<comment type="caution">
    <text evidence="20">The sequence shown here is derived from an EMBL/GenBank/DDBJ whole genome shotgun (WGS) entry which is preliminary data.</text>
</comment>
<dbReference type="FunFam" id="2.10.25.10:FF:000321">
    <property type="entry name" value="Protein delta homolog 1"/>
    <property type="match status" value="1"/>
</dbReference>
<evidence type="ECO:0000256" key="8">
    <source>
        <dbReference type="ARBA" id="ARBA00022782"/>
    </source>
</evidence>
<keyword evidence="3" id="KW-1003">Cell membrane</keyword>
<keyword evidence="21" id="KW-1185">Reference proteome</keyword>
<evidence type="ECO:0000259" key="18">
    <source>
        <dbReference type="PROSITE" id="PS50026"/>
    </source>
</evidence>
<dbReference type="FunFam" id="2.10.25.10:FF:000391">
    <property type="entry name" value="Weary, isoform C"/>
    <property type="match status" value="1"/>
</dbReference>
<dbReference type="GO" id="GO:0007154">
    <property type="term" value="P:cell communication"/>
    <property type="evidence" value="ECO:0007669"/>
    <property type="project" value="InterPro"/>
</dbReference>
<dbReference type="InterPro" id="IPR013032">
    <property type="entry name" value="EGF-like_CS"/>
</dbReference>
<dbReference type="GO" id="GO:0005886">
    <property type="term" value="C:plasma membrane"/>
    <property type="evidence" value="ECO:0007669"/>
    <property type="project" value="UniProtKB-SubCell"/>
</dbReference>
<dbReference type="PROSITE" id="PS50026">
    <property type="entry name" value="EGF_3"/>
    <property type="match status" value="7"/>
</dbReference>
<dbReference type="OrthoDB" id="6155533at2759"/>
<dbReference type="InterPro" id="IPR051022">
    <property type="entry name" value="Notch_Cell-Fate_Det"/>
</dbReference>
<feature type="domain" description="EGF-like" evidence="18">
    <location>
        <begin position="258"/>
        <end position="295"/>
    </location>
</feature>
<comment type="function">
    <text evidence="16">Putative Notch ligand involved in the mediation of Notch signaling.</text>
</comment>
<dbReference type="InterPro" id="IPR000152">
    <property type="entry name" value="EGF-type_Asp/Asn_hydroxyl_site"/>
</dbReference>
<dbReference type="Gene3D" id="2.10.25.10">
    <property type="entry name" value="Laminin"/>
    <property type="match status" value="6"/>
</dbReference>
<dbReference type="SMART" id="SM00051">
    <property type="entry name" value="DSL"/>
    <property type="match status" value="4"/>
</dbReference>
<evidence type="ECO:0000256" key="10">
    <source>
        <dbReference type="ARBA" id="ARBA00022989"/>
    </source>
</evidence>
<dbReference type="InterPro" id="IPR001881">
    <property type="entry name" value="EGF-like_Ca-bd_dom"/>
</dbReference>
<dbReference type="InterPro" id="IPR001774">
    <property type="entry name" value="DSL"/>
</dbReference>
<feature type="disulfide bond" evidence="15">
    <location>
        <begin position="180"/>
        <end position="192"/>
    </location>
</feature>
<dbReference type="GO" id="GO:0045197">
    <property type="term" value="P:establishment or maintenance of epithelial cell apical/basal polarity"/>
    <property type="evidence" value="ECO:0007669"/>
    <property type="project" value="TreeGrafter"/>
</dbReference>
<keyword evidence="5 16" id="KW-0812">Transmembrane</keyword>
<feature type="transmembrane region" description="Helical" evidence="17">
    <location>
        <begin position="1400"/>
        <end position="1425"/>
    </location>
</feature>
<evidence type="ECO:0000256" key="9">
    <source>
        <dbReference type="ARBA" id="ARBA00022837"/>
    </source>
</evidence>
<keyword evidence="8" id="KW-0221">Differentiation</keyword>
<protein>
    <recommendedName>
        <fullName evidence="16">Delta-like protein</fullName>
    </recommendedName>
</protein>
<feature type="disulfide bond" evidence="14">
    <location>
        <begin position="795"/>
        <end position="804"/>
    </location>
</feature>
<feature type="disulfide bond" evidence="15">
    <location>
        <begin position="167"/>
        <end position="176"/>
    </location>
</feature>
<evidence type="ECO:0000256" key="5">
    <source>
        <dbReference type="ARBA" id="ARBA00022692"/>
    </source>
</evidence>
<dbReference type="PROSITE" id="PS51051">
    <property type="entry name" value="DSL"/>
    <property type="match status" value="1"/>
</dbReference>
<keyword evidence="10 16" id="KW-1133">Transmembrane helix</keyword>
<keyword evidence="6 16" id="KW-0732">Signal</keyword>
<evidence type="ECO:0000256" key="15">
    <source>
        <dbReference type="PROSITE-ProRule" id="PRU00377"/>
    </source>
</evidence>
<dbReference type="PROSITE" id="PS00022">
    <property type="entry name" value="EGF_1"/>
    <property type="match status" value="7"/>
</dbReference>
<evidence type="ECO:0000256" key="2">
    <source>
        <dbReference type="ARBA" id="ARBA00022473"/>
    </source>
</evidence>
<feature type="transmembrane region" description="Helical" evidence="17">
    <location>
        <begin position="1223"/>
        <end position="1243"/>
    </location>
</feature>
<evidence type="ECO:0000256" key="13">
    <source>
        <dbReference type="ARBA" id="ARBA00023180"/>
    </source>
</evidence>
<evidence type="ECO:0000256" key="12">
    <source>
        <dbReference type="ARBA" id="ARBA00023157"/>
    </source>
</evidence>
<keyword evidence="11 16" id="KW-0472">Membrane</keyword>
<dbReference type="Gene3D" id="2.10.25.140">
    <property type="match status" value="4"/>
</dbReference>
<dbReference type="GO" id="GO:0023052">
    <property type="term" value="P:signaling"/>
    <property type="evidence" value="ECO:0007669"/>
    <property type="project" value="UniProtKB-ARBA"/>
</dbReference>
<evidence type="ECO:0000256" key="14">
    <source>
        <dbReference type="PROSITE-ProRule" id="PRU00076"/>
    </source>
</evidence>
<feature type="disulfide bond" evidence="14">
    <location>
        <begin position="246"/>
        <end position="255"/>
    </location>
</feature>
<feature type="transmembrane region" description="Helical" evidence="17">
    <location>
        <begin position="1250"/>
        <end position="1269"/>
    </location>
</feature>
<dbReference type="EMBL" id="CAJHNH020007579">
    <property type="protein sequence ID" value="CAG5134783.1"/>
    <property type="molecule type" value="Genomic_DNA"/>
</dbReference>
<evidence type="ECO:0000256" key="3">
    <source>
        <dbReference type="ARBA" id="ARBA00022475"/>
    </source>
</evidence>
<evidence type="ECO:0000256" key="4">
    <source>
        <dbReference type="ARBA" id="ARBA00022536"/>
    </source>
</evidence>
<feature type="disulfide bond" evidence="14">
    <location>
        <begin position="285"/>
        <end position="294"/>
    </location>
</feature>